<feature type="signal peptide" evidence="1">
    <location>
        <begin position="1"/>
        <end position="22"/>
    </location>
</feature>
<gene>
    <name evidence="2" type="ORF">Q4T40_19420</name>
</gene>
<accession>A0ABU3P2Y9</accession>
<dbReference type="Proteomes" id="UP001254848">
    <property type="component" value="Unassembled WGS sequence"/>
</dbReference>
<dbReference type="PANTHER" id="PTHR35271:SF1">
    <property type="entry name" value="ABC TRANSPORTER, SUBSTRATE-BINDING LIPOPROTEIN"/>
    <property type="match status" value="1"/>
</dbReference>
<evidence type="ECO:0000313" key="3">
    <source>
        <dbReference type="Proteomes" id="UP001254848"/>
    </source>
</evidence>
<name>A0ABU3P2Y9_9FIRM</name>
<reference evidence="2 3" key="1">
    <citation type="submission" date="2023-07" db="EMBL/GenBank/DDBJ databases">
        <title>The novel representative of Negativicutes class, Anaeroselena agilis gen. nov. sp. nov.</title>
        <authorList>
            <person name="Prokofeva M.I."/>
            <person name="Elcheninov A.G."/>
            <person name="Klyukina A."/>
            <person name="Kublanov I.V."/>
            <person name="Frolov E.N."/>
            <person name="Podosokorskaya O.A."/>
        </authorList>
    </citation>
    <scope>NUCLEOTIDE SEQUENCE [LARGE SCALE GENOMIC DNA]</scope>
    <source>
        <strain evidence="2 3">4137-cl</strain>
    </source>
</reference>
<keyword evidence="1" id="KW-0732">Signal</keyword>
<comment type="caution">
    <text evidence="2">The sequence shown here is derived from an EMBL/GenBank/DDBJ whole genome shotgun (WGS) entry which is preliminary data.</text>
</comment>
<sequence length="355" mass="39394">MIKHRFLLATITAVIAGTIALAGCASPQDGGSQAQSLSHPVKQKKYKVFHVMSYHSPWEWTDTQFAGFKDALKGLDVEYRVYQMDAKNRSSAEWLQQSGREAEKLIAAWQPDLVYTSDDEAQKYVTSRFAGGPIPFVFSGVNKSPREYGLSGSRNVTGVLEVEHFVESAALFHRIVPNAVKVAVVFDDAPIWEAVGKRMKDRVGEVPGLEFVTWDTIHTFAAYQAKIKEYEQQVDGICLVGIFNFKDERGHNVHYRDVLKWTAENSRLPDFSFWLDRANFGTLCVVSVSGYEQGLAAGRIAREILVDGKIPASIPIAPTTRGQAAISLARAKSLGLKIDSKALLSTKVFSAYGWR</sequence>
<feature type="chain" id="PRO_5046196462" evidence="1">
    <location>
        <begin position="23"/>
        <end position="355"/>
    </location>
</feature>
<dbReference type="PROSITE" id="PS51257">
    <property type="entry name" value="PROKAR_LIPOPROTEIN"/>
    <property type="match status" value="1"/>
</dbReference>
<dbReference type="Pfam" id="PF04392">
    <property type="entry name" value="ABC_sub_bind"/>
    <property type="match status" value="1"/>
</dbReference>
<dbReference type="InterPro" id="IPR007487">
    <property type="entry name" value="ABC_transpt-TYRBP-like"/>
</dbReference>
<dbReference type="Gene3D" id="3.40.50.2300">
    <property type="match status" value="2"/>
</dbReference>
<proteinExistence type="predicted"/>
<organism evidence="2 3">
    <name type="scientific">Anaeroselena agilis</name>
    <dbReference type="NCBI Taxonomy" id="3063788"/>
    <lineage>
        <taxon>Bacteria</taxon>
        <taxon>Bacillati</taxon>
        <taxon>Bacillota</taxon>
        <taxon>Negativicutes</taxon>
        <taxon>Acetonemataceae</taxon>
        <taxon>Anaeroselena</taxon>
    </lineage>
</organism>
<evidence type="ECO:0000313" key="2">
    <source>
        <dbReference type="EMBL" id="MDT8903406.1"/>
    </source>
</evidence>
<dbReference type="PANTHER" id="PTHR35271">
    <property type="entry name" value="ABC TRANSPORTER, SUBSTRATE-BINDING LIPOPROTEIN-RELATED"/>
    <property type="match status" value="1"/>
</dbReference>
<dbReference type="RefSeq" id="WP_413781862.1">
    <property type="nucleotide sequence ID" value="NZ_JAUOZS010000001.1"/>
</dbReference>
<protein>
    <submittedName>
        <fullName evidence="2">ABC transporter substrate binding protein</fullName>
    </submittedName>
</protein>
<keyword evidence="3" id="KW-1185">Reference proteome</keyword>
<dbReference type="EMBL" id="JAUOZS010000001">
    <property type="protein sequence ID" value="MDT8903406.1"/>
    <property type="molecule type" value="Genomic_DNA"/>
</dbReference>
<evidence type="ECO:0000256" key="1">
    <source>
        <dbReference type="SAM" id="SignalP"/>
    </source>
</evidence>